<keyword evidence="2 3" id="KW-0378">Hydrolase</keyword>
<feature type="chain" id="PRO_5018816974" description="Carboxylic ester hydrolase" evidence="3">
    <location>
        <begin position="45"/>
        <end position="536"/>
    </location>
</feature>
<dbReference type="EMBL" id="RBWV01000011">
    <property type="protein sequence ID" value="RKS75652.1"/>
    <property type="molecule type" value="Genomic_DNA"/>
</dbReference>
<proteinExistence type="inferred from homology"/>
<comment type="caution">
    <text evidence="5">The sequence shown here is derived from an EMBL/GenBank/DDBJ whole genome shotgun (WGS) entry which is preliminary data.</text>
</comment>
<comment type="similarity">
    <text evidence="1 3">Belongs to the type-B carboxylesterase/lipase family.</text>
</comment>
<dbReference type="InterPro" id="IPR019826">
    <property type="entry name" value="Carboxylesterase_B_AS"/>
</dbReference>
<dbReference type="Gene3D" id="3.40.50.1820">
    <property type="entry name" value="alpha/beta hydrolase"/>
    <property type="match status" value="1"/>
</dbReference>
<evidence type="ECO:0000313" key="5">
    <source>
        <dbReference type="EMBL" id="RKS75652.1"/>
    </source>
</evidence>
<dbReference type="InParanoid" id="A0A420XR18"/>
<accession>A0A420XR18</accession>
<evidence type="ECO:0000313" key="6">
    <source>
        <dbReference type="Proteomes" id="UP000281955"/>
    </source>
</evidence>
<dbReference type="Proteomes" id="UP000281955">
    <property type="component" value="Unassembled WGS sequence"/>
</dbReference>
<dbReference type="PROSITE" id="PS00122">
    <property type="entry name" value="CARBOXYLESTERASE_B_1"/>
    <property type="match status" value="1"/>
</dbReference>
<dbReference type="InterPro" id="IPR029058">
    <property type="entry name" value="AB_hydrolase_fold"/>
</dbReference>
<keyword evidence="3" id="KW-0732">Signal</keyword>
<dbReference type="PANTHER" id="PTHR11559">
    <property type="entry name" value="CARBOXYLESTERASE"/>
    <property type="match status" value="1"/>
</dbReference>
<reference evidence="5 6" key="1">
    <citation type="submission" date="2018-10" db="EMBL/GenBank/DDBJ databases">
        <title>Genomic Encyclopedia of Archaeal and Bacterial Type Strains, Phase II (KMG-II): from individual species to whole genera.</title>
        <authorList>
            <person name="Goeker M."/>
        </authorList>
    </citation>
    <scope>NUCLEOTIDE SEQUENCE [LARGE SCALE GENOMIC DNA]</scope>
    <source>
        <strain evidence="5 6">RP-AC37</strain>
    </source>
</reference>
<protein>
    <recommendedName>
        <fullName evidence="3">Carboxylic ester hydrolase</fullName>
        <ecNumber evidence="3">3.1.1.-</ecNumber>
    </recommendedName>
</protein>
<organism evidence="5 6">
    <name type="scientific">Motilibacter peucedani</name>
    <dbReference type="NCBI Taxonomy" id="598650"/>
    <lineage>
        <taxon>Bacteria</taxon>
        <taxon>Bacillati</taxon>
        <taxon>Actinomycetota</taxon>
        <taxon>Actinomycetes</taxon>
        <taxon>Motilibacterales</taxon>
        <taxon>Motilibacteraceae</taxon>
        <taxon>Motilibacter</taxon>
    </lineage>
</organism>
<evidence type="ECO:0000256" key="3">
    <source>
        <dbReference type="RuleBase" id="RU361235"/>
    </source>
</evidence>
<dbReference type="GO" id="GO:0016787">
    <property type="term" value="F:hydrolase activity"/>
    <property type="evidence" value="ECO:0007669"/>
    <property type="project" value="UniProtKB-KW"/>
</dbReference>
<sequence length="536" mass="56610">MQQSADRDHGSGRAGGGHRVRLRAALLALPVALVGLVPATAAHAAQGGVVQTDKGAVRGTTADGVESFRGIPYAAAPNGARRWKAPQPAAAWSGVRDASSFGNVCPVLPSTNGPRSETEDCLFINVQRPAGTKAGDNLPVHVFIHGGGLTNGSSNQNDEAKLVADTGVIGVSMNYRLGVFGFLATSQLTAEGGQSGNYGFLDQQAALRWVQRNIRAFGGKPYEVTIDGESAGAYSVCGHMISPESRGLFNQAMMQSTYCPSRTEAQAESASASFVSAVGCSSAADPLACLRAASPAKLLDASGGFGSTFVHGTSTFPEPTQTALAAGRFAHVPVLTGVNRDEGRTFVAGATGTKADYLTYLSRSYGARADDVYAHYPWPAQSDQFTYAYLLGALLTDNGFIGGCVQSDFVHTLAKYTRTYAYEFDNRTGPGLQQFPGYVWGAGHAAELAYIWPSFNNGTPIAPLFNAGERQLANEMTKYWGAFATNGRPRVAGQTSWPRFDKHGSTISLRPGGQSVVIDQAQFDAEHQCGFWSTFS</sequence>
<evidence type="ECO:0000259" key="4">
    <source>
        <dbReference type="Pfam" id="PF00135"/>
    </source>
</evidence>
<dbReference type="OrthoDB" id="3199405at2"/>
<dbReference type="InterPro" id="IPR002018">
    <property type="entry name" value="CarbesteraseB"/>
</dbReference>
<dbReference type="InterPro" id="IPR050309">
    <property type="entry name" value="Type-B_Carboxylest/Lipase"/>
</dbReference>
<dbReference type="AlphaFoldDB" id="A0A420XR18"/>
<dbReference type="RefSeq" id="WP_121193396.1">
    <property type="nucleotide sequence ID" value="NZ_RBWV01000011.1"/>
</dbReference>
<evidence type="ECO:0000256" key="2">
    <source>
        <dbReference type="ARBA" id="ARBA00022801"/>
    </source>
</evidence>
<dbReference type="Pfam" id="PF00135">
    <property type="entry name" value="COesterase"/>
    <property type="match status" value="1"/>
</dbReference>
<keyword evidence="6" id="KW-1185">Reference proteome</keyword>
<evidence type="ECO:0000256" key="1">
    <source>
        <dbReference type="ARBA" id="ARBA00005964"/>
    </source>
</evidence>
<dbReference type="FunCoup" id="A0A420XR18">
    <property type="interactions" value="22"/>
</dbReference>
<name>A0A420XR18_9ACTN</name>
<dbReference type="EC" id="3.1.1.-" evidence="3"/>
<dbReference type="SUPFAM" id="SSF53474">
    <property type="entry name" value="alpha/beta-Hydrolases"/>
    <property type="match status" value="1"/>
</dbReference>
<feature type="domain" description="Carboxylesterase type B" evidence="4">
    <location>
        <begin position="49"/>
        <end position="532"/>
    </location>
</feature>
<gene>
    <name evidence="5" type="ORF">CLV35_2129</name>
</gene>
<feature type="signal peptide" evidence="3">
    <location>
        <begin position="1"/>
        <end position="44"/>
    </location>
</feature>